<dbReference type="PANTHER" id="PTHR27004">
    <property type="entry name" value="RECEPTOR-LIKE PROTEIN 12 ISOFORM X1"/>
    <property type="match status" value="1"/>
</dbReference>
<evidence type="ECO:0000256" key="1">
    <source>
        <dbReference type="ARBA" id="ARBA00004236"/>
    </source>
</evidence>
<keyword evidence="11" id="KW-0472">Membrane</keyword>
<evidence type="ECO:0000256" key="11">
    <source>
        <dbReference type="ARBA" id="ARBA00023136"/>
    </source>
</evidence>
<dbReference type="FunFam" id="3.80.10.10:FF:000722">
    <property type="entry name" value="Leucine-rich repeat receptor-like protein kinase"/>
    <property type="match status" value="1"/>
</dbReference>
<keyword evidence="8" id="KW-0732">Signal</keyword>
<dbReference type="InterPro" id="IPR001611">
    <property type="entry name" value="Leu-rich_rpt"/>
</dbReference>
<keyword evidence="13" id="KW-0325">Glycoprotein</keyword>
<accession>D8STG3</accession>
<reference evidence="15 16" key="1">
    <citation type="journal article" date="2011" name="Science">
        <title>The Selaginella genome identifies genetic changes associated with the evolution of vascular plants.</title>
        <authorList>
            <person name="Banks J.A."/>
            <person name="Nishiyama T."/>
            <person name="Hasebe M."/>
            <person name="Bowman J.L."/>
            <person name="Gribskov M."/>
            <person name="dePamphilis C."/>
            <person name="Albert V.A."/>
            <person name="Aono N."/>
            <person name="Aoyama T."/>
            <person name="Ambrose B.A."/>
            <person name="Ashton N.W."/>
            <person name="Axtell M.J."/>
            <person name="Barker E."/>
            <person name="Barker M.S."/>
            <person name="Bennetzen J.L."/>
            <person name="Bonawitz N.D."/>
            <person name="Chapple C."/>
            <person name="Cheng C."/>
            <person name="Correa L.G."/>
            <person name="Dacre M."/>
            <person name="DeBarry J."/>
            <person name="Dreyer I."/>
            <person name="Elias M."/>
            <person name="Engstrom E.M."/>
            <person name="Estelle M."/>
            <person name="Feng L."/>
            <person name="Finet C."/>
            <person name="Floyd S.K."/>
            <person name="Frommer W.B."/>
            <person name="Fujita T."/>
            <person name="Gramzow L."/>
            <person name="Gutensohn M."/>
            <person name="Harholt J."/>
            <person name="Hattori M."/>
            <person name="Heyl A."/>
            <person name="Hirai T."/>
            <person name="Hiwatashi Y."/>
            <person name="Ishikawa M."/>
            <person name="Iwata M."/>
            <person name="Karol K.G."/>
            <person name="Koehler B."/>
            <person name="Kolukisaoglu U."/>
            <person name="Kubo M."/>
            <person name="Kurata T."/>
            <person name="Lalonde S."/>
            <person name="Li K."/>
            <person name="Li Y."/>
            <person name="Litt A."/>
            <person name="Lyons E."/>
            <person name="Manning G."/>
            <person name="Maruyama T."/>
            <person name="Michael T.P."/>
            <person name="Mikami K."/>
            <person name="Miyazaki S."/>
            <person name="Morinaga S."/>
            <person name="Murata T."/>
            <person name="Mueller-Roeber B."/>
            <person name="Nelson D.R."/>
            <person name="Obara M."/>
            <person name="Oguri Y."/>
            <person name="Olmstead R.G."/>
            <person name="Onodera N."/>
            <person name="Petersen B.L."/>
            <person name="Pils B."/>
            <person name="Prigge M."/>
            <person name="Rensing S.A."/>
            <person name="Riano-Pachon D.M."/>
            <person name="Roberts A.W."/>
            <person name="Sato Y."/>
            <person name="Scheller H.V."/>
            <person name="Schulz B."/>
            <person name="Schulz C."/>
            <person name="Shakirov E.V."/>
            <person name="Shibagaki N."/>
            <person name="Shinohara N."/>
            <person name="Shippen D.E."/>
            <person name="Soerensen I."/>
            <person name="Sotooka R."/>
            <person name="Sugimoto N."/>
            <person name="Sugita M."/>
            <person name="Sumikawa N."/>
            <person name="Tanurdzic M."/>
            <person name="Theissen G."/>
            <person name="Ulvskov P."/>
            <person name="Wakazuki S."/>
            <person name="Weng J.K."/>
            <person name="Willats W.W."/>
            <person name="Wipf D."/>
            <person name="Wolf P.G."/>
            <person name="Yang L."/>
            <person name="Zimmer A.D."/>
            <person name="Zhu Q."/>
            <person name="Mitros T."/>
            <person name="Hellsten U."/>
            <person name="Loque D."/>
            <person name="Otillar R."/>
            <person name="Salamov A."/>
            <person name="Schmutz J."/>
            <person name="Shapiro H."/>
            <person name="Lindquist E."/>
            <person name="Lucas S."/>
            <person name="Rokhsar D."/>
            <person name="Grigoriev I.V."/>
        </authorList>
    </citation>
    <scope>NUCLEOTIDE SEQUENCE [LARGE SCALE GENOMIC DNA]</scope>
</reference>
<evidence type="ECO:0000256" key="5">
    <source>
        <dbReference type="ARBA" id="ARBA00022553"/>
    </source>
</evidence>
<dbReference type="GO" id="GO:0005886">
    <property type="term" value="C:plasma membrane"/>
    <property type="evidence" value="ECO:0007669"/>
    <property type="project" value="UniProtKB-SubCell"/>
</dbReference>
<dbReference type="HOGENOM" id="CLU_000288_18_14_1"/>
<evidence type="ECO:0000256" key="2">
    <source>
        <dbReference type="ARBA" id="ARBA00004479"/>
    </source>
</evidence>
<feature type="non-terminal residue" evidence="15">
    <location>
        <position position="1"/>
    </location>
</feature>
<dbReference type="EMBL" id="GL377640">
    <property type="protein sequence ID" value="EFJ12194.1"/>
    <property type="molecule type" value="Genomic_DNA"/>
</dbReference>
<evidence type="ECO:0000256" key="10">
    <source>
        <dbReference type="ARBA" id="ARBA00022989"/>
    </source>
</evidence>
<evidence type="ECO:0000256" key="6">
    <source>
        <dbReference type="ARBA" id="ARBA00022614"/>
    </source>
</evidence>
<dbReference type="InterPro" id="IPR032675">
    <property type="entry name" value="LRR_dom_sf"/>
</dbReference>
<keyword evidence="7" id="KW-0812">Transmembrane</keyword>
<evidence type="ECO:0000313" key="16">
    <source>
        <dbReference type="Proteomes" id="UP000001514"/>
    </source>
</evidence>
<evidence type="ECO:0000256" key="9">
    <source>
        <dbReference type="ARBA" id="ARBA00022737"/>
    </source>
</evidence>
<dbReference type="AlphaFoldDB" id="D8STG3"/>
<gene>
    <name evidence="15" type="ORF">SELMODRAFT_37978</name>
</gene>
<proteinExistence type="inferred from homology"/>
<evidence type="ECO:0000256" key="14">
    <source>
        <dbReference type="ARBA" id="ARBA00037847"/>
    </source>
</evidence>
<evidence type="ECO:0000256" key="12">
    <source>
        <dbReference type="ARBA" id="ARBA00023170"/>
    </source>
</evidence>
<evidence type="ECO:0000313" key="15">
    <source>
        <dbReference type="EMBL" id="EFJ12194.1"/>
    </source>
</evidence>
<evidence type="ECO:0008006" key="17">
    <source>
        <dbReference type="Google" id="ProtNLM"/>
    </source>
</evidence>
<dbReference type="Gene3D" id="3.80.10.10">
    <property type="entry name" value="Ribonuclease Inhibitor"/>
    <property type="match status" value="1"/>
</dbReference>
<dbReference type="STRING" id="88036.D8STG3"/>
<dbReference type="Proteomes" id="UP000001514">
    <property type="component" value="Unassembled WGS sequence"/>
</dbReference>
<keyword evidence="12" id="KW-0675">Receptor</keyword>
<comment type="subcellular location">
    <subcellularLocation>
        <location evidence="1">Cell membrane</location>
    </subcellularLocation>
    <subcellularLocation>
        <location evidence="14">Endomembrane system</location>
        <topology evidence="14">Single-pass membrane protein</topology>
    </subcellularLocation>
    <subcellularLocation>
        <location evidence="2">Membrane</location>
        <topology evidence="2">Single-pass type I membrane protein</topology>
    </subcellularLocation>
</comment>
<feature type="non-terminal residue" evidence="15">
    <location>
        <position position="97"/>
    </location>
</feature>
<dbReference type="GO" id="GO:0012505">
    <property type="term" value="C:endomembrane system"/>
    <property type="evidence" value="ECO:0007669"/>
    <property type="project" value="UniProtKB-SubCell"/>
</dbReference>
<dbReference type="SUPFAM" id="SSF52058">
    <property type="entry name" value="L domain-like"/>
    <property type="match status" value="1"/>
</dbReference>
<keyword evidence="4" id="KW-1003">Cell membrane</keyword>
<protein>
    <recommendedName>
        <fullName evidence="17">Leucine-rich repeat-containing N-terminal plant-type domain-containing protein</fullName>
    </recommendedName>
</protein>
<keyword evidence="9" id="KW-0677">Repeat</keyword>
<evidence type="ECO:0000256" key="3">
    <source>
        <dbReference type="ARBA" id="ARBA00009592"/>
    </source>
</evidence>
<keyword evidence="5" id="KW-0597">Phosphoprotein</keyword>
<name>D8STG3_SELML</name>
<evidence type="ECO:0000256" key="13">
    <source>
        <dbReference type="ARBA" id="ARBA00023180"/>
    </source>
</evidence>
<keyword evidence="10" id="KW-1133">Transmembrane helix</keyword>
<comment type="similarity">
    <text evidence="3">Belongs to the RLP family.</text>
</comment>
<organism evidence="16">
    <name type="scientific">Selaginella moellendorffii</name>
    <name type="common">Spikemoss</name>
    <dbReference type="NCBI Taxonomy" id="88036"/>
    <lineage>
        <taxon>Eukaryota</taxon>
        <taxon>Viridiplantae</taxon>
        <taxon>Streptophyta</taxon>
        <taxon>Embryophyta</taxon>
        <taxon>Tracheophyta</taxon>
        <taxon>Lycopodiopsida</taxon>
        <taxon>Selaginellales</taxon>
        <taxon>Selaginellaceae</taxon>
        <taxon>Selaginella</taxon>
    </lineage>
</organism>
<dbReference type="PANTHER" id="PTHR27004:SF203">
    <property type="entry name" value="LEUCINE-RICH REPEAT-CONTAINING N-TERMINAL PLANT-TYPE DOMAIN-CONTAINING PROTEIN"/>
    <property type="match status" value="1"/>
</dbReference>
<keyword evidence="16" id="KW-1185">Reference proteome</keyword>
<dbReference type="Pfam" id="PF13855">
    <property type="entry name" value="LRR_8"/>
    <property type="match status" value="1"/>
</dbReference>
<dbReference type="KEGG" id="smo:SELMODRAFT_37978"/>
<keyword evidence="6" id="KW-0433">Leucine-rich repeat</keyword>
<evidence type="ECO:0000256" key="7">
    <source>
        <dbReference type="ARBA" id="ARBA00022692"/>
    </source>
</evidence>
<dbReference type="InParanoid" id="D8STG3"/>
<sequence>LNNISYLNLAENKLVSRIPENIGYLPNLRWLDLSDNKLTGNIPYSLTIATQIKKLRLMNNSLSGKVPDTQTMRLFAMTAFFPGNDGLCGSVLGKECS</sequence>
<evidence type="ECO:0000256" key="4">
    <source>
        <dbReference type="ARBA" id="ARBA00022475"/>
    </source>
</evidence>
<evidence type="ECO:0000256" key="8">
    <source>
        <dbReference type="ARBA" id="ARBA00022729"/>
    </source>
</evidence>